<feature type="transmembrane region" description="Helical" evidence="8">
    <location>
        <begin position="243"/>
        <end position="262"/>
    </location>
</feature>
<feature type="transmembrane region" description="Helical" evidence="8">
    <location>
        <begin position="133"/>
        <end position="150"/>
    </location>
</feature>
<dbReference type="Gene3D" id="1.10.287.70">
    <property type="match status" value="1"/>
</dbReference>
<keyword evidence="10" id="KW-1185">Reference proteome</keyword>
<comment type="caution">
    <text evidence="9">The sequence shown here is derived from an EMBL/GenBank/DDBJ whole genome shotgun (WGS) entry which is preliminary data.</text>
</comment>
<evidence type="ECO:0000256" key="8">
    <source>
        <dbReference type="SAM" id="Phobius"/>
    </source>
</evidence>
<feature type="transmembrane region" description="Helical" evidence="8">
    <location>
        <begin position="325"/>
        <end position="343"/>
    </location>
</feature>
<comment type="subcellular location">
    <subcellularLocation>
        <location evidence="1">Cell membrane</location>
        <topology evidence="1">Multi-pass membrane protein</topology>
    </subcellularLocation>
</comment>
<dbReference type="InterPro" id="IPR003445">
    <property type="entry name" value="Cat_transpt"/>
</dbReference>
<dbReference type="Proteomes" id="UP000615234">
    <property type="component" value="Unassembled WGS sequence"/>
</dbReference>
<keyword evidence="3" id="KW-1003">Cell membrane</keyword>
<evidence type="ECO:0000256" key="7">
    <source>
        <dbReference type="ARBA" id="ARBA00023136"/>
    </source>
</evidence>
<feature type="transmembrane region" description="Helical" evidence="8">
    <location>
        <begin position="420"/>
        <end position="440"/>
    </location>
</feature>
<protein>
    <submittedName>
        <fullName evidence="9">Potassium transporter KtrB</fullName>
    </submittedName>
</protein>
<feature type="transmembrane region" description="Helical" evidence="8">
    <location>
        <begin position="162"/>
        <end position="181"/>
    </location>
</feature>
<keyword evidence="5 8" id="KW-1133">Transmembrane helix</keyword>
<proteinExistence type="predicted"/>
<feature type="transmembrane region" description="Helical" evidence="8">
    <location>
        <begin position="364"/>
        <end position="384"/>
    </location>
</feature>
<evidence type="ECO:0000256" key="6">
    <source>
        <dbReference type="ARBA" id="ARBA00023065"/>
    </source>
</evidence>
<keyword evidence="7 8" id="KW-0472">Membrane</keyword>
<dbReference type="PANTHER" id="PTHR32024">
    <property type="entry name" value="TRK SYSTEM POTASSIUM UPTAKE PROTEIN TRKG-RELATED"/>
    <property type="match status" value="1"/>
</dbReference>
<keyword evidence="2" id="KW-0813">Transport</keyword>
<evidence type="ECO:0000256" key="4">
    <source>
        <dbReference type="ARBA" id="ARBA00022692"/>
    </source>
</evidence>
<dbReference type="RefSeq" id="WP_021943811.1">
    <property type="nucleotide sequence ID" value="NZ_JACOOX010000003.1"/>
</dbReference>
<keyword evidence="6" id="KW-0406">Ion transport</keyword>
<evidence type="ECO:0000256" key="3">
    <source>
        <dbReference type="ARBA" id="ARBA00022475"/>
    </source>
</evidence>
<name>A0A8I0APE6_9FIRM</name>
<dbReference type="GO" id="GO:0008324">
    <property type="term" value="F:monoatomic cation transmembrane transporter activity"/>
    <property type="evidence" value="ECO:0007669"/>
    <property type="project" value="InterPro"/>
</dbReference>
<accession>A0A8I0APE6</accession>
<evidence type="ECO:0000313" key="9">
    <source>
        <dbReference type="EMBL" id="MBC5662508.1"/>
    </source>
</evidence>
<keyword evidence="4 8" id="KW-0812">Transmembrane</keyword>
<evidence type="ECO:0000256" key="2">
    <source>
        <dbReference type="ARBA" id="ARBA00022448"/>
    </source>
</evidence>
<dbReference type="EMBL" id="JACOOX010000003">
    <property type="protein sequence ID" value="MBC5662508.1"/>
    <property type="molecule type" value="Genomic_DNA"/>
</dbReference>
<dbReference type="Pfam" id="PF02386">
    <property type="entry name" value="TrkH"/>
    <property type="match status" value="1"/>
</dbReference>
<gene>
    <name evidence="9" type="ORF">H8S09_06300</name>
</gene>
<dbReference type="AlphaFoldDB" id="A0A8I0APE6"/>
<evidence type="ECO:0000313" key="10">
    <source>
        <dbReference type="Proteomes" id="UP000615234"/>
    </source>
</evidence>
<reference evidence="9 10" key="1">
    <citation type="submission" date="2020-08" db="EMBL/GenBank/DDBJ databases">
        <title>Genome public.</title>
        <authorList>
            <person name="Liu C."/>
            <person name="Sun Q."/>
        </authorList>
    </citation>
    <scope>NUCLEOTIDE SEQUENCE [LARGE SCALE GENOMIC DNA]</scope>
    <source>
        <strain evidence="9 10">NSJ-10</strain>
    </source>
</reference>
<feature type="transmembrane region" description="Helical" evidence="8">
    <location>
        <begin position="47"/>
        <end position="66"/>
    </location>
</feature>
<dbReference type="GO" id="GO:0030001">
    <property type="term" value="P:metal ion transport"/>
    <property type="evidence" value="ECO:0007669"/>
    <property type="project" value="UniProtKB-ARBA"/>
</dbReference>
<feature type="transmembrane region" description="Helical" evidence="8">
    <location>
        <begin position="78"/>
        <end position="102"/>
    </location>
</feature>
<feature type="transmembrane region" description="Helical" evidence="8">
    <location>
        <begin position="193"/>
        <end position="214"/>
    </location>
</feature>
<feature type="transmembrane region" description="Helical" evidence="8">
    <location>
        <begin position="17"/>
        <end position="35"/>
    </location>
</feature>
<evidence type="ECO:0000256" key="1">
    <source>
        <dbReference type="ARBA" id="ARBA00004651"/>
    </source>
</evidence>
<dbReference type="PANTHER" id="PTHR32024:SF1">
    <property type="entry name" value="KTR SYSTEM POTASSIUM UPTAKE PROTEIN B"/>
    <property type="match status" value="1"/>
</dbReference>
<sequence>MNKKKYVNRNYLTTTRIIALGFLITVIVGTILLSLPIASANGTWTDLLTAAFTSTTSVCVTGLVVVDTFSYWSLFGKGVILILIQIGGLGIVSIITLFMLLLRMKITLKSTMLLQDAFNLNSKQGLLKFTIKVIKGTFLIEGIGALIYSFYYCREYGFLKGIWFSVFHAVSAFCNAGIDIMGADSLISYHSNLLMMLNTSFLIIMGGIGFIVWWDTVEAFRRIRTKRCSIRSAWNGVHLQTKIAIFMTLLLLIGGTIVIYFLERSNPDTLGNLSEKDRILNAFFQSVTFRTAGFAAVSQVALRPVTAFFGVLLMMIGGSPVGTAGGMKTVTIAVIFYTFAAMIRNHEDTEVFKRSIPVSVVKKAVAIVFLSMSTIFIMTILLLATNDVNLLDALYEVASAVCTVGLSRNLTPVLNTAGKIIIIICMYIGRVGPISMVVAFNTQNGKHRLLHYPEEDVIVG</sequence>
<dbReference type="GO" id="GO:0005886">
    <property type="term" value="C:plasma membrane"/>
    <property type="evidence" value="ECO:0007669"/>
    <property type="project" value="UniProtKB-SubCell"/>
</dbReference>
<evidence type="ECO:0000256" key="5">
    <source>
        <dbReference type="ARBA" id="ARBA00022989"/>
    </source>
</evidence>
<organism evidence="9 10">
    <name type="scientific">Coprococcus hominis</name>
    <name type="common">ex Liu et al. 2022</name>
    <dbReference type="NCBI Taxonomy" id="2763039"/>
    <lineage>
        <taxon>Bacteria</taxon>
        <taxon>Bacillati</taxon>
        <taxon>Bacillota</taxon>
        <taxon>Clostridia</taxon>
        <taxon>Lachnospirales</taxon>
        <taxon>Lachnospiraceae</taxon>
        <taxon>Coprococcus</taxon>
    </lineage>
</organism>